<sequence>TGCDRHEDARVHRGIQCSGVSTGGGSTAAAALPVAGADDGGPIVLETDSDDAEDAESKAVRLGRPSAAAAAAAAKQHATGEGKKARKGGNSTTHWGIGGLPPTVASEADLDSAYAGGLRIFVSSKVALMLAWSWQQYGKAVAAALSSSKMQTPSVGQAVQPPACARLPYLLANPLGFSGALLHIRHL</sequence>
<feature type="compositionally biased region" description="Low complexity" evidence="1">
    <location>
        <begin position="27"/>
        <end position="41"/>
    </location>
</feature>
<feature type="region of interest" description="Disordered" evidence="1">
    <location>
        <begin position="73"/>
        <end position="98"/>
    </location>
</feature>
<name>A0ABQ5S5U7_9CHLO</name>
<proteinExistence type="predicted"/>
<evidence type="ECO:0000313" key="3">
    <source>
        <dbReference type="Proteomes" id="UP001165090"/>
    </source>
</evidence>
<dbReference type="EMBL" id="BSDZ01000022">
    <property type="protein sequence ID" value="GLI65206.1"/>
    <property type="molecule type" value="Genomic_DNA"/>
</dbReference>
<evidence type="ECO:0000256" key="1">
    <source>
        <dbReference type="SAM" id="MobiDB-lite"/>
    </source>
</evidence>
<organism evidence="2 3">
    <name type="scientific">Volvox africanus</name>
    <dbReference type="NCBI Taxonomy" id="51714"/>
    <lineage>
        <taxon>Eukaryota</taxon>
        <taxon>Viridiplantae</taxon>
        <taxon>Chlorophyta</taxon>
        <taxon>core chlorophytes</taxon>
        <taxon>Chlorophyceae</taxon>
        <taxon>CS clade</taxon>
        <taxon>Chlamydomonadales</taxon>
        <taxon>Volvocaceae</taxon>
        <taxon>Volvox</taxon>
    </lineage>
</organism>
<reference evidence="2 3" key="1">
    <citation type="journal article" date="2023" name="IScience">
        <title>Expanded male sex-determining region conserved during the evolution of homothallism in the green alga Volvox.</title>
        <authorList>
            <person name="Yamamoto K."/>
            <person name="Matsuzaki R."/>
            <person name="Mahakham W."/>
            <person name="Heman W."/>
            <person name="Sekimoto H."/>
            <person name="Kawachi M."/>
            <person name="Minakuchi Y."/>
            <person name="Toyoda A."/>
            <person name="Nozaki H."/>
        </authorList>
    </citation>
    <scope>NUCLEOTIDE SEQUENCE [LARGE SCALE GENOMIC DNA]</scope>
    <source>
        <strain evidence="2 3">NIES-4468</strain>
    </source>
</reference>
<accession>A0ABQ5S5U7</accession>
<comment type="caution">
    <text evidence="2">The sequence shown here is derived from an EMBL/GenBank/DDBJ whole genome shotgun (WGS) entry which is preliminary data.</text>
</comment>
<feature type="non-terminal residue" evidence="2">
    <location>
        <position position="1"/>
    </location>
</feature>
<evidence type="ECO:0000313" key="2">
    <source>
        <dbReference type="EMBL" id="GLI65206.1"/>
    </source>
</evidence>
<gene>
    <name evidence="2" type="ORF">VaNZ11_008684</name>
</gene>
<keyword evidence="3" id="KW-1185">Reference proteome</keyword>
<dbReference type="Proteomes" id="UP001165090">
    <property type="component" value="Unassembled WGS sequence"/>
</dbReference>
<feature type="region of interest" description="Disordered" evidence="1">
    <location>
        <begin position="16"/>
        <end position="54"/>
    </location>
</feature>
<protein>
    <submittedName>
        <fullName evidence="2">Uncharacterized protein</fullName>
    </submittedName>
</protein>